<keyword evidence="2" id="KW-0012">Acyltransferase</keyword>
<dbReference type="EC" id="2.3.1.183" evidence="2"/>
<protein>
    <submittedName>
        <fullName evidence="2">Acetyltransferase</fullName>
        <ecNumber evidence="2">2.3.1.183</ecNumber>
    </submittedName>
</protein>
<dbReference type="PANTHER" id="PTHR43072:SF8">
    <property type="entry name" value="ACYLTRANSFERASE FABY-RELATED"/>
    <property type="match status" value="1"/>
</dbReference>
<dbReference type="SUPFAM" id="SSF55729">
    <property type="entry name" value="Acyl-CoA N-acyltransferases (Nat)"/>
    <property type="match status" value="1"/>
</dbReference>
<dbReference type="KEGG" id="saco:SAME_01229"/>
<dbReference type="PANTHER" id="PTHR43072">
    <property type="entry name" value="N-ACETYLTRANSFERASE"/>
    <property type="match status" value="1"/>
</dbReference>
<dbReference type="Gene3D" id="3.40.630.30">
    <property type="match status" value="1"/>
</dbReference>
<accession>A0A239X2V2</accession>
<reference evidence="2 3" key="1">
    <citation type="submission" date="2017-06" db="EMBL/GenBank/DDBJ databases">
        <authorList>
            <consortium name="Pathogen Informatics"/>
        </authorList>
    </citation>
    <scope>NUCLEOTIDE SEQUENCE [LARGE SCALE GENOMIC DNA]</scope>
    <source>
        <strain evidence="2 3">NCTC11291</strain>
    </source>
</reference>
<gene>
    <name evidence="2" type="primary">bar</name>
    <name evidence="2" type="ORF">SAMEA4504048_01229</name>
</gene>
<dbReference type="RefSeq" id="WP_095122718.1">
    <property type="nucleotide sequence ID" value="NZ_LT906454.1"/>
</dbReference>
<dbReference type="AlphaFoldDB" id="A0A239X2V2"/>
<dbReference type="InterPro" id="IPR000182">
    <property type="entry name" value="GNAT_dom"/>
</dbReference>
<keyword evidence="2" id="KW-0808">Transferase</keyword>
<evidence type="ECO:0000259" key="1">
    <source>
        <dbReference type="PROSITE" id="PS51186"/>
    </source>
</evidence>
<feature type="domain" description="N-acetyltransferase" evidence="1">
    <location>
        <begin position="1"/>
        <end position="161"/>
    </location>
</feature>
<dbReference type="Pfam" id="PF13420">
    <property type="entry name" value="Acetyltransf_4"/>
    <property type="match status" value="1"/>
</dbReference>
<sequence length="161" mass="18659">MTIRSARVSDAKDLLAIYAPYVEKTAITFEYTVPSLSEFEHRISHTLTKYPYLVYEEDAHILGYAYASTYKARAAYDWSCEVSIYVAEEARGRHIGTKLYEALESHLQAKGICNLLACITYPNDPSVQFHSQRGYQQVAHFKKIGYKGDKWHDIIWRQKRL</sequence>
<proteinExistence type="predicted"/>
<dbReference type="GO" id="GO:0102971">
    <property type="term" value="F:phosphinothricin N-acetyltransferase activity"/>
    <property type="evidence" value="ECO:0007669"/>
    <property type="project" value="UniProtKB-EC"/>
</dbReference>
<name>A0A239X2V2_STRAI</name>
<dbReference type="OrthoDB" id="9798006at2"/>
<dbReference type="CDD" id="cd04301">
    <property type="entry name" value="NAT_SF"/>
    <property type="match status" value="1"/>
</dbReference>
<organism evidence="2 3">
    <name type="scientific">Streptococcus acidominimus</name>
    <dbReference type="NCBI Taxonomy" id="1326"/>
    <lineage>
        <taxon>Bacteria</taxon>
        <taxon>Bacillati</taxon>
        <taxon>Bacillota</taxon>
        <taxon>Bacilli</taxon>
        <taxon>Lactobacillales</taxon>
        <taxon>Streptococcaceae</taxon>
        <taxon>Streptococcus</taxon>
    </lineage>
</organism>
<dbReference type="InterPro" id="IPR016181">
    <property type="entry name" value="Acyl_CoA_acyltransferase"/>
</dbReference>
<dbReference type="PROSITE" id="PS51186">
    <property type="entry name" value="GNAT"/>
    <property type="match status" value="1"/>
</dbReference>
<evidence type="ECO:0000313" key="3">
    <source>
        <dbReference type="Proteomes" id="UP000215144"/>
    </source>
</evidence>
<evidence type="ECO:0000313" key="2">
    <source>
        <dbReference type="EMBL" id="SNV40736.1"/>
    </source>
</evidence>
<dbReference type="EMBL" id="LT906454">
    <property type="protein sequence ID" value="SNV40736.1"/>
    <property type="molecule type" value="Genomic_DNA"/>
</dbReference>
<dbReference type="Proteomes" id="UP000215144">
    <property type="component" value="Chromosome 1"/>
</dbReference>